<feature type="domain" description="N-acetyltransferase" evidence="4">
    <location>
        <begin position="38"/>
        <end position="191"/>
    </location>
</feature>
<dbReference type="InterPro" id="IPR050832">
    <property type="entry name" value="Bact_Acetyltransf"/>
</dbReference>
<dbReference type="Proteomes" id="UP000700706">
    <property type="component" value="Unassembled WGS sequence"/>
</dbReference>
<keyword evidence="1" id="KW-0808">Transferase</keyword>
<evidence type="ECO:0000313" key="6">
    <source>
        <dbReference type="Proteomes" id="UP000700706"/>
    </source>
</evidence>
<dbReference type="PANTHER" id="PTHR43877">
    <property type="entry name" value="AMINOALKYLPHOSPHONATE N-ACETYLTRANSFERASE-RELATED-RELATED"/>
    <property type="match status" value="1"/>
</dbReference>
<evidence type="ECO:0000313" key="5">
    <source>
        <dbReference type="EMBL" id="MBW8724552.1"/>
    </source>
</evidence>
<protein>
    <submittedName>
        <fullName evidence="5">GNAT family N-acetyltransferase</fullName>
    </submittedName>
</protein>
<evidence type="ECO:0000256" key="1">
    <source>
        <dbReference type="ARBA" id="ARBA00022679"/>
    </source>
</evidence>
<evidence type="ECO:0000256" key="2">
    <source>
        <dbReference type="ARBA" id="ARBA00023315"/>
    </source>
</evidence>
<feature type="region of interest" description="Disordered" evidence="3">
    <location>
        <begin position="1"/>
        <end position="39"/>
    </location>
</feature>
<dbReference type="PROSITE" id="PS51186">
    <property type="entry name" value="GNAT"/>
    <property type="match status" value="1"/>
</dbReference>
<feature type="compositionally biased region" description="Low complexity" evidence="3">
    <location>
        <begin position="1"/>
        <end position="12"/>
    </location>
</feature>
<dbReference type="AlphaFoldDB" id="A0A952KCW9"/>
<gene>
    <name evidence="5" type="ORF">JF625_05275</name>
</gene>
<accession>A0A952KCW9</accession>
<dbReference type="Pfam" id="PF00583">
    <property type="entry name" value="Acetyltransf_1"/>
    <property type="match status" value="1"/>
</dbReference>
<dbReference type="CDD" id="cd04301">
    <property type="entry name" value="NAT_SF"/>
    <property type="match status" value="1"/>
</dbReference>
<organism evidence="5 6">
    <name type="scientific">Inquilinus limosus</name>
    <dbReference type="NCBI Taxonomy" id="171674"/>
    <lineage>
        <taxon>Bacteria</taxon>
        <taxon>Pseudomonadati</taxon>
        <taxon>Pseudomonadota</taxon>
        <taxon>Alphaproteobacteria</taxon>
        <taxon>Rhodospirillales</taxon>
        <taxon>Rhodospirillaceae</taxon>
        <taxon>Inquilinus</taxon>
    </lineage>
</organism>
<sequence length="207" mass="22403">MGGGAAASPPGAGRRHLCRRRRHGGQAARGAERMTGPYRIRPGRPDEIRLVQAIEVAAASRFGDIGLPEIAAFDPAELKEVLLRAWEGRLLVTADAEDRPVAFALFGEIDGTLHIEELDVHPDHARRGLGAALIERLAAIARERGLPALTLSTFRDVPWNAPYYSRLGFEPIPDEALGPGLAAIRDMIAAKGVDIIPRLFMRRVVAG</sequence>
<feature type="compositionally biased region" description="Basic residues" evidence="3">
    <location>
        <begin position="13"/>
        <end position="24"/>
    </location>
</feature>
<dbReference type="InterPro" id="IPR000182">
    <property type="entry name" value="GNAT_dom"/>
</dbReference>
<dbReference type="Gene3D" id="3.40.630.30">
    <property type="match status" value="1"/>
</dbReference>
<name>A0A952KCW9_9PROT</name>
<keyword evidence="2" id="KW-0012">Acyltransferase</keyword>
<dbReference type="InterPro" id="IPR016181">
    <property type="entry name" value="Acyl_CoA_acyltransferase"/>
</dbReference>
<evidence type="ECO:0000256" key="3">
    <source>
        <dbReference type="SAM" id="MobiDB-lite"/>
    </source>
</evidence>
<evidence type="ECO:0000259" key="4">
    <source>
        <dbReference type="PROSITE" id="PS51186"/>
    </source>
</evidence>
<dbReference type="GO" id="GO:0016747">
    <property type="term" value="F:acyltransferase activity, transferring groups other than amino-acyl groups"/>
    <property type="evidence" value="ECO:0007669"/>
    <property type="project" value="InterPro"/>
</dbReference>
<comment type="caution">
    <text evidence="5">The sequence shown here is derived from an EMBL/GenBank/DDBJ whole genome shotgun (WGS) entry which is preliminary data.</text>
</comment>
<proteinExistence type="predicted"/>
<dbReference type="SUPFAM" id="SSF55729">
    <property type="entry name" value="Acyl-CoA N-acyltransferases (Nat)"/>
    <property type="match status" value="1"/>
</dbReference>
<dbReference type="EMBL" id="JAEKLZ010000116">
    <property type="protein sequence ID" value="MBW8724552.1"/>
    <property type="molecule type" value="Genomic_DNA"/>
</dbReference>
<reference evidence="5" key="1">
    <citation type="submission" date="2020-06" db="EMBL/GenBank/DDBJ databases">
        <title>Stable isotope informed genome-resolved metagenomics uncovers potential trophic interactions in rhizosphere soil.</title>
        <authorList>
            <person name="Starr E.P."/>
            <person name="Shi S."/>
            <person name="Blazewicz S.J."/>
            <person name="Koch B.J."/>
            <person name="Probst A.J."/>
            <person name="Hungate B.A."/>
            <person name="Pett-Ridge J."/>
            <person name="Firestone M.K."/>
            <person name="Banfield J.F."/>
        </authorList>
    </citation>
    <scope>NUCLEOTIDE SEQUENCE</scope>
    <source>
        <strain evidence="5">YM_69_17</strain>
    </source>
</reference>